<feature type="domain" description="Calcineurin-like phosphoesterase" evidence="1">
    <location>
        <begin position="2"/>
        <end position="215"/>
    </location>
</feature>
<dbReference type="InterPro" id="IPR029052">
    <property type="entry name" value="Metallo-depent_PP-like"/>
</dbReference>
<sequence length="271" mass="30587">MILMFGDTHGNFGHVLPHVHAEKPAAIIFLGDLQAQQPLEKELADVMALTEVYWIPGNHDTDSQSDYNNIFNSALADRNLHGKVTEIDGLKVAGLGGVFRESVWYPRYDAEAKPNYDNYKSFIKAELDAERWKELRRQKQSGQAPSGLQSPALIGKALMHKSTIFYEEWLNLCGRRADILVTHEAPSCHPYGFKAIDVLAQSLLVEYSFHGHMHDRLNYSEHHERLGFSAHGVGFCGVTDMSGGMIRIGEFDTHYERLYQANKRSRDANKG</sequence>
<evidence type="ECO:0000313" key="2">
    <source>
        <dbReference type="EMBL" id="OIQ81939.1"/>
    </source>
</evidence>
<organism evidence="2">
    <name type="scientific">mine drainage metagenome</name>
    <dbReference type="NCBI Taxonomy" id="410659"/>
    <lineage>
        <taxon>unclassified sequences</taxon>
        <taxon>metagenomes</taxon>
        <taxon>ecological metagenomes</taxon>
    </lineage>
</organism>
<evidence type="ECO:0000259" key="1">
    <source>
        <dbReference type="Pfam" id="PF00149"/>
    </source>
</evidence>
<name>A0A1J5QWU2_9ZZZZ</name>
<proteinExistence type="predicted"/>
<reference evidence="2" key="1">
    <citation type="submission" date="2016-10" db="EMBL/GenBank/DDBJ databases">
        <title>Sequence of Gallionella enrichment culture.</title>
        <authorList>
            <person name="Poehlein A."/>
            <person name="Muehling M."/>
            <person name="Daniel R."/>
        </authorList>
    </citation>
    <scope>NUCLEOTIDE SEQUENCE</scope>
</reference>
<gene>
    <name evidence="2" type="ORF">GALL_362900</name>
</gene>
<dbReference type="GO" id="GO:0016787">
    <property type="term" value="F:hydrolase activity"/>
    <property type="evidence" value="ECO:0007669"/>
    <property type="project" value="InterPro"/>
</dbReference>
<protein>
    <submittedName>
        <fullName evidence="2">Calcineurin-like phosphoesterase</fullName>
    </submittedName>
</protein>
<accession>A0A1J5QWU2</accession>
<dbReference type="AlphaFoldDB" id="A0A1J5QWU2"/>
<comment type="caution">
    <text evidence="2">The sequence shown here is derived from an EMBL/GenBank/DDBJ whole genome shotgun (WGS) entry which is preliminary data.</text>
</comment>
<dbReference type="EMBL" id="MLJW01000863">
    <property type="protein sequence ID" value="OIQ81939.1"/>
    <property type="molecule type" value="Genomic_DNA"/>
</dbReference>
<dbReference type="SUPFAM" id="SSF56300">
    <property type="entry name" value="Metallo-dependent phosphatases"/>
    <property type="match status" value="1"/>
</dbReference>
<dbReference type="InterPro" id="IPR004843">
    <property type="entry name" value="Calcineurin-like_PHP"/>
</dbReference>
<dbReference type="Pfam" id="PF00149">
    <property type="entry name" value="Metallophos"/>
    <property type="match status" value="1"/>
</dbReference>
<dbReference type="Gene3D" id="3.60.21.10">
    <property type="match status" value="1"/>
</dbReference>